<name>A0ABQ6DZL1_9GAMM</name>
<keyword evidence="1" id="KW-0812">Transmembrane</keyword>
<protein>
    <submittedName>
        <fullName evidence="2">Heme biosynthesis operon protein HemX</fullName>
    </submittedName>
</protein>
<gene>
    <name evidence="2" type="ORF">GCM10007916_16630</name>
</gene>
<dbReference type="Proteomes" id="UP001157353">
    <property type="component" value="Unassembled WGS sequence"/>
</dbReference>
<keyword evidence="1" id="KW-0472">Membrane</keyword>
<dbReference type="EMBL" id="BSPQ01000005">
    <property type="protein sequence ID" value="GLS90596.1"/>
    <property type="molecule type" value="Genomic_DNA"/>
</dbReference>
<keyword evidence="3" id="KW-1185">Reference proteome</keyword>
<accession>A0ABQ6DZL1</accession>
<dbReference type="PANTHER" id="PTHR38043:SF1">
    <property type="entry name" value="PROTEIN HEMX"/>
    <property type="match status" value="1"/>
</dbReference>
<evidence type="ECO:0000313" key="3">
    <source>
        <dbReference type="Proteomes" id="UP001157353"/>
    </source>
</evidence>
<comment type="caution">
    <text evidence="2">The sequence shown here is derived from an EMBL/GenBank/DDBJ whole genome shotgun (WGS) entry which is preliminary data.</text>
</comment>
<organism evidence="2 3">
    <name type="scientific">Psychromonas marina</name>
    <dbReference type="NCBI Taxonomy" id="88364"/>
    <lineage>
        <taxon>Bacteria</taxon>
        <taxon>Pseudomonadati</taxon>
        <taxon>Pseudomonadota</taxon>
        <taxon>Gammaproteobacteria</taxon>
        <taxon>Alteromonadales</taxon>
        <taxon>Psychromonadaceae</taxon>
        <taxon>Psychromonas</taxon>
    </lineage>
</organism>
<evidence type="ECO:0000256" key="1">
    <source>
        <dbReference type="SAM" id="Phobius"/>
    </source>
</evidence>
<dbReference type="PANTHER" id="PTHR38043">
    <property type="entry name" value="PROTEIN HEMX"/>
    <property type="match status" value="1"/>
</dbReference>
<reference evidence="3" key="1">
    <citation type="journal article" date="2019" name="Int. J. Syst. Evol. Microbiol.">
        <title>The Global Catalogue of Microorganisms (GCM) 10K type strain sequencing project: providing services to taxonomists for standard genome sequencing and annotation.</title>
        <authorList>
            <consortium name="The Broad Institute Genomics Platform"/>
            <consortium name="The Broad Institute Genome Sequencing Center for Infectious Disease"/>
            <person name="Wu L."/>
            <person name="Ma J."/>
        </authorList>
    </citation>
    <scope>NUCLEOTIDE SEQUENCE [LARGE SCALE GENOMIC DNA]</scope>
    <source>
        <strain evidence="3">NBRC 103166</strain>
    </source>
</reference>
<dbReference type="RefSeq" id="WP_284203718.1">
    <property type="nucleotide sequence ID" value="NZ_BSPQ01000005.1"/>
</dbReference>
<keyword evidence="1" id="KW-1133">Transmembrane helix</keyword>
<proteinExistence type="predicted"/>
<evidence type="ECO:0000313" key="2">
    <source>
        <dbReference type="EMBL" id="GLS90596.1"/>
    </source>
</evidence>
<dbReference type="Pfam" id="PF04375">
    <property type="entry name" value="HemX"/>
    <property type="match status" value="1"/>
</dbReference>
<feature type="transmembrane region" description="Helical" evidence="1">
    <location>
        <begin position="28"/>
        <end position="49"/>
    </location>
</feature>
<dbReference type="InterPro" id="IPR007470">
    <property type="entry name" value="HemX"/>
</dbReference>
<sequence length="372" mass="42132">MTEIENKIEQDVQPVIPQTDSQKSSKRALGVALLSLFLIIFFMITVFYFHKSNNALVVAQQQQIESLSKSVATQSAQQKTQSGQSLQTKASLEAQLEKVNLQLQQVNNVNKIVKTDIQSLQRSFSASTIRHPNDWILAEVEYLISLSGRKIWLENDTKTAISLLVAADQRIVELNDASLSPLRGALLDDINKLEALPNLDTDGVILTLTSLDRTVDKLRSTSLLMPDASENNDTEVSSDINDWSANLTKSWHVFIDSFITVNKRDSKVEALLSPEQSWYLRENIRNNLSKAEFAIYRQQQDVYDIALQNTLTLLTTYYDLKDNTTGHFYKSIQRLSKRNVSIKYPDQLKSAPLLERVIEQRLKKSLASSNLK</sequence>